<protein>
    <submittedName>
        <fullName evidence="1">Uncharacterized protein</fullName>
    </submittedName>
</protein>
<keyword evidence="2" id="KW-1185">Reference proteome</keyword>
<gene>
    <name evidence="1" type="ORF">BMF94_4121</name>
</gene>
<dbReference type="Proteomes" id="UP000237144">
    <property type="component" value="Unassembled WGS sequence"/>
</dbReference>
<name>A0A2S5B7X2_9BASI</name>
<reference evidence="1 2" key="1">
    <citation type="journal article" date="2018" name="Front. Microbiol.">
        <title>Prospects for Fungal Bioremediation of Acidic Radioactive Waste Sites: Characterization and Genome Sequence of Rhodotorula taiwanensis MD1149.</title>
        <authorList>
            <person name="Tkavc R."/>
            <person name="Matrosova V.Y."/>
            <person name="Grichenko O.E."/>
            <person name="Gostincar C."/>
            <person name="Volpe R.P."/>
            <person name="Klimenkova P."/>
            <person name="Gaidamakova E.K."/>
            <person name="Zhou C.E."/>
            <person name="Stewart B.J."/>
            <person name="Lyman M.G."/>
            <person name="Malfatti S.A."/>
            <person name="Rubinfeld B."/>
            <person name="Courtot M."/>
            <person name="Singh J."/>
            <person name="Dalgard C.L."/>
            <person name="Hamilton T."/>
            <person name="Frey K.G."/>
            <person name="Gunde-Cimerman N."/>
            <person name="Dugan L."/>
            <person name="Daly M.J."/>
        </authorList>
    </citation>
    <scope>NUCLEOTIDE SEQUENCE [LARGE SCALE GENOMIC DNA]</scope>
    <source>
        <strain evidence="1 2">MD1149</strain>
    </source>
</reference>
<dbReference type="EMBL" id="PJQD01000046">
    <property type="protein sequence ID" value="POY72866.1"/>
    <property type="molecule type" value="Genomic_DNA"/>
</dbReference>
<accession>A0A2S5B7X2</accession>
<evidence type="ECO:0000313" key="2">
    <source>
        <dbReference type="Proteomes" id="UP000237144"/>
    </source>
</evidence>
<sequence>MLRYFSAPTVEARTGHKQLSDALQALQNRHVLAVLDLREDLERDYHLREWTDVYAATVARELQTLGRTAWSRKELDGPRMLDDLTKALEKVKDPLAGPHFRQDTTYPLPC</sequence>
<dbReference type="AlphaFoldDB" id="A0A2S5B7X2"/>
<proteinExistence type="predicted"/>
<evidence type="ECO:0000313" key="1">
    <source>
        <dbReference type="EMBL" id="POY72866.1"/>
    </source>
</evidence>
<comment type="caution">
    <text evidence="1">The sequence shown here is derived from an EMBL/GenBank/DDBJ whole genome shotgun (WGS) entry which is preliminary data.</text>
</comment>
<organism evidence="1 2">
    <name type="scientific">Rhodotorula taiwanensis</name>
    <dbReference type="NCBI Taxonomy" id="741276"/>
    <lineage>
        <taxon>Eukaryota</taxon>
        <taxon>Fungi</taxon>
        <taxon>Dikarya</taxon>
        <taxon>Basidiomycota</taxon>
        <taxon>Pucciniomycotina</taxon>
        <taxon>Microbotryomycetes</taxon>
        <taxon>Sporidiobolales</taxon>
        <taxon>Sporidiobolaceae</taxon>
        <taxon>Rhodotorula</taxon>
    </lineage>
</organism>